<dbReference type="Pfam" id="PF12760">
    <property type="entry name" value="Zn_ribbon_IS1595"/>
    <property type="match status" value="1"/>
</dbReference>
<dbReference type="EMBL" id="JBHTKA010000016">
    <property type="protein sequence ID" value="MFD1003629.1"/>
    <property type="molecule type" value="Genomic_DNA"/>
</dbReference>
<feature type="domain" description="7TM-DISM receptor extracellular" evidence="5">
    <location>
        <begin position="49"/>
        <end position="178"/>
    </location>
</feature>
<feature type="chain" id="PRO_5047226567" evidence="3">
    <location>
        <begin position="31"/>
        <end position="648"/>
    </location>
</feature>
<evidence type="ECO:0000256" key="2">
    <source>
        <dbReference type="SAM" id="Phobius"/>
    </source>
</evidence>
<protein>
    <submittedName>
        <fullName evidence="7">7TM diverse intracellular signaling domain-containing protein</fullName>
    </submittedName>
</protein>
<accession>A0ABW3KD01</accession>
<evidence type="ECO:0000313" key="7">
    <source>
        <dbReference type="EMBL" id="MFD1003629.1"/>
    </source>
</evidence>
<feature type="transmembrane region" description="Helical" evidence="2">
    <location>
        <begin position="194"/>
        <end position="218"/>
    </location>
</feature>
<dbReference type="Pfam" id="PF07696">
    <property type="entry name" value="7TMR-DISMED2"/>
    <property type="match status" value="1"/>
</dbReference>
<keyword evidence="2" id="KW-0472">Membrane</keyword>
<evidence type="ECO:0000259" key="4">
    <source>
        <dbReference type="Pfam" id="PF07695"/>
    </source>
</evidence>
<feature type="transmembrane region" description="Helical" evidence="2">
    <location>
        <begin position="344"/>
        <end position="367"/>
    </location>
</feature>
<feature type="coiled-coil region" evidence="1">
    <location>
        <begin position="425"/>
        <end position="463"/>
    </location>
</feature>
<proteinExistence type="predicted"/>
<dbReference type="Pfam" id="PF07695">
    <property type="entry name" value="7TMR-DISM_7TM"/>
    <property type="match status" value="1"/>
</dbReference>
<dbReference type="InterPro" id="IPR011622">
    <property type="entry name" value="7TMR_DISM_rcpt_extracell_dom2"/>
</dbReference>
<dbReference type="Gene3D" id="2.60.40.2380">
    <property type="match status" value="1"/>
</dbReference>
<feature type="domain" description="Transposase zinc-ribbon" evidence="6">
    <location>
        <begin position="505"/>
        <end position="545"/>
    </location>
</feature>
<keyword evidence="8" id="KW-1185">Reference proteome</keyword>
<evidence type="ECO:0000259" key="5">
    <source>
        <dbReference type="Pfam" id="PF07696"/>
    </source>
</evidence>
<evidence type="ECO:0000259" key="6">
    <source>
        <dbReference type="Pfam" id="PF12760"/>
    </source>
</evidence>
<evidence type="ECO:0000256" key="1">
    <source>
        <dbReference type="SAM" id="Coils"/>
    </source>
</evidence>
<name>A0ABW3KD01_9BACT</name>
<evidence type="ECO:0000313" key="8">
    <source>
        <dbReference type="Proteomes" id="UP001597112"/>
    </source>
</evidence>
<gene>
    <name evidence="7" type="ORF">ACFQ21_30165</name>
</gene>
<sequence>MNVNTCTRKHLNTFLLLAWLLLLYGGSVRAQEIFEVDDSYIERNFMPYELEYYLDTTNTLSFFQISSNNFSNRFQQHPDYHNQDFKPNASYWIRLPIHHKKSSKVWLLEFYDQTIDYIEAYVPQENGSYRNILMGDNQPFTQRNIRHKNFEIVLDIKSDTVMYYYFNVRSHEFADIRIAFRSVDRFIYYALNEYFLFGTFYGMILIISLYNLLVFLAIREIKNIYYIIYILSVAAYAMSYDGIGFQYLWPRHPEWNNYAVGVTLFSVIVWGLIFTRRFLRTHANAPRLDIALKWMIVIRSVWFLVELFFLPQLLTYRNIEIIPLSLIFYTGIKVWKRGYRPARFFVIAYGILFTGFFIRTLVYFNVLPFTTPLHYSLHFSFVLEMLFLTFALGDRIRILKDMRDRALKRIIHQHEVNMQLKDKVNRELEQKVHERTLELNEKNQELEETNAKLERQSFEINQINSMLDLDNWKLKNSIKEVLNERLMEKTMDYSQFKTLYPDTLACYRFLENLKWTKGFHCRKCDNEKYFDGAQKFSRRCTRCGYNESITAYTIFHSLKFPIEKAFYIAYLTVVGHKDYTLENLAEQLDLRVNTLWGFRHKVADRISELEKKGHKPNASRWEEVILLPESNGKASGKSSSGKVAKPVA</sequence>
<dbReference type="InterPro" id="IPR011623">
    <property type="entry name" value="7TMR_DISM_rcpt_extracell_dom1"/>
</dbReference>
<dbReference type="InterPro" id="IPR024442">
    <property type="entry name" value="Transposase_Zn_ribbon"/>
</dbReference>
<dbReference type="RefSeq" id="WP_377586524.1">
    <property type="nucleotide sequence ID" value="NZ_JBHTKA010000016.1"/>
</dbReference>
<keyword evidence="2" id="KW-0812">Transmembrane</keyword>
<organism evidence="7 8">
    <name type="scientific">Ohtaekwangia kribbensis</name>
    <dbReference type="NCBI Taxonomy" id="688913"/>
    <lineage>
        <taxon>Bacteria</taxon>
        <taxon>Pseudomonadati</taxon>
        <taxon>Bacteroidota</taxon>
        <taxon>Cytophagia</taxon>
        <taxon>Cytophagales</taxon>
        <taxon>Fulvivirgaceae</taxon>
        <taxon>Ohtaekwangia</taxon>
    </lineage>
</organism>
<keyword evidence="1" id="KW-0175">Coiled coil</keyword>
<feature type="transmembrane region" description="Helical" evidence="2">
    <location>
        <begin position="255"/>
        <end position="279"/>
    </location>
</feature>
<feature type="domain" description="7TM-DISM receptor extracellular" evidence="4">
    <location>
        <begin position="193"/>
        <end position="395"/>
    </location>
</feature>
<dbReference type="Proteomes" id="UP001597112">
    <property type="component" value="Unassembled WGS sequence"/>
</dbReference>
<evidence type="ECO:0000256" key="3">
    <source>
        <dbReference type="SAM" id="SignalP"/>
    </source>
</evidence>
<feature type="transmembrane region" description="Helical" evidence="2">
    <location>
        <begin position="225"/>
        <end position="249"/>
    </location>
</feature>
<keyword evidence="3" id="KW-0732">Signal</keyword>
<feature type="signal peptide" evidence="3">
    <location>
        <begin position="1"/>
        <end position="30"/>
    </location>
</feature>
<keyword evidence="2" id="KW-1133">Transmembrane helix</keyword>
<comment type="caution">
    <text evidence="7">The sequence shown here is derived from an EMBL/GenBank/DDBJ whole genome shotgun (WGS) entry which is preliminary data.</text>
</comment>
<reference evidence="8" key="1">
    <citation type="journal article" date="2019" name="Int. J. Syst. Evol. Microbiol.">
        <title>The Global Catalogue of Microorganisms (GCM) 10K type strain sequencing project: providing services to taxonomists for standard genome sequencing and annotation.</title>
        <authorList>
            <consortium name="The Broad Institute Genomics Platform"/>
            <consortium name="The Broad Institute Genome Sequencing Center for Infectious Disease"/>
            <person name="Wu L."/>
            <person name="Ma J."/>
        </authorList>
    </citation>
    <scope>NUCLEOTIDE SEQUENCE [LARGE SCALE GENOMIC DNA]</scope>
    <source>
        <strain evidence="8">CCUG 58938</strain>
    </source>
</reference>
<feature type="transmembrane region" description="Helical" evidence="2">
    <location>
        <begin position="373"/>
        <end position="393"/>
    </location>
</feature>